<dbReference type="AlphaFoldDB" id="A0AAN5CTG6"/>
<protein>
    <submittedName>
        <fullName evidence="1">Uncharacterized protein</fullName>
    </submittedName>
</protein>
<reference evidence="2" key="1">
    <citation type="submission" date="2022-10" db="EMBL/GenBank/DDBJ databases">
        <title>Genome assembly of Pristionchus species.</title>
        <authorList>
            <person name="Yoshida K."/>
            <person name="Sommer R.J."/>
        </authorList>
    </citation>
    <scope>NUCLEOTIDE SEQUENCE [LARGE SCALE GENOMIC DNA]</scope>
    <source>
        <strain evidence="2">RS5460</strain>
    </source>
</reference>
<accession>A0AAN5CTG6</accession>
<dbReference type="EMBL" id="BTRK01000004">
    <property type="protein sequence ID" value="GMR50526.1"/>
    <property type="molecule type" value="Genomic_DNA"/>
</dbReference>
<feature type="non-terminal residue" evidence="1">
    <location>
        <position position="1"/>
    </location>
</feature>
<proteinExistence type="predicted"/>
<evidence type="ECO:0000313" key="2">
    <source>
        <dbReference type="Proteomes" id="UP001328107"/>
    </source>
</evidence>
<comment type="caution">
    <text evidence="1">The sequence shown here is derived from an EMBL/GenBank/DDBJ whole genome shotgun (WGS) entry which is preliminary data.</text>
</comment>
<feature type="non-terminal residue" evidence="1">
    <location>
        <position position="147"/>
    </location>
</feature>
<evidence type="ECO:0000313" key="1">
    <source>
        <dbReference type="EMBL" id="GMR50526.1"/>
    </source>
</evidence>
<organism evidence="1 2">
    <name type="scientific">Pristionchus mayeri</name>
    <dbReference type="NCBI Taxonomy" id="1317129"/>
    <lineage>
        <taxon>Eukaryota</taxon>
        <taxon>Metazoa</taxon>
        <taxon>Ecdysozoa</taxon>
        <taxon>Nematoda</taxon>
        <taxon>Chromadorea</taxon>
        <taxon>Rhabditida</taxon>
        <taxon>Rhabditina</taxon>
        <taxon>Diplogasteromorpha</taxon>
        <taxon>Diplogasteroidea</taxon>
        <taxon>Neodiplogasteridae</taxon>
        <taxon>Pristionchus</taxon>
    </lineage>
</organism>
<gene>
    <name evidence="1" type="ORF">PMAYCL1PPCAC_20721</name>
</gene>
<name>A0AAN5CTG6_9BILA</name>
<sequence length="147" mass="16836">PVRETTVLHVFKVRFGHLVDIDLTILSDCHTHSIHRDRLEEDSEGREGGCGERGRSLSFHLQFTQFLIGRVVLRDDCRRANGRRVGKGSGLHFASDTLKCLSCSFILRRLFTVFSLPLPLKRQEDLLVLENVEKRLNPGDTLLFPHF</sequence>
<dbReference type="Proteomes" id="UP001328107">
    <property type="component" value="Unassembled WGS sequence"/>
</dbReference>
<keyword evidence="2" id="KW-1185">Reference proteome</keyword>